<accession>A0A8J8GCM4</accession>
<name>A0A8J8GCM4_9FLAO</name>
<evidence type="ECO:0000313" key="2">
    <source>
        <dbReference type="Proteomes" id="UP000610746"/>
    </source>
</evidence>
<dbReference type="Proteomes" id="UP000610746">
    <property type="component" value="Unassembled WGS sequence"/>
</dbReference>
<keyword evidence="2" id="KW-1185">Reference proteome</keyword>
<organism evidence="1 2">
    <name type="scientific">Frigoriflavimonas asaccharolytica</name>
    <dbReference type="NCBI Taxonomy" id="2735899"/>
    <lineage>
        <taxon>Bacteria</taxon>
        <taxon>Pseudomonadati</taxon>
        <taxon>Bacteroidota</taxon>
        <taxon>Flavobacteriia</taxon>
        <taxon>Flavobacteriales</taxon>
        <taxon>Weeksellaceae</taxon>
        <taxon>Frigoriflavimonas</taxon>
    </lineage>
</organism>
<dbReference type="AlphaFoldDB" id="A0A8J8GCM4"/>
<dbReference type="RefSeq" id="WP_173780596.1">
    <property type="nucleotide sequence ID" value="NZ_JABSNO010000040.1"/>
</dbReference>
<proteinExistence type="predicted"/>
<dbReference type="EMBL" id="JABSNO010000040">
    <property type="protein sequence ID" value="NRS94062.1"/>
    <property type="molecule type" value="Genomic_DNA"/>
</dbReference>
<gene>
    <name evidence="1" type="ORF">HNQ03_003162</name>
</gene>
<sequence length="374" mass="43051">MKNILIYLFGFILFTPASCQEKNKKNNMSSENFEWKETISCPLGYPVDVYRGGLESANGGFTSLYLGTHSGNDGWGSSGRSMSNGFKPVPNHLHVIWVSYAEKQFYEIDADIDQQKMVKLFRDGYYTPSDGDNPNPRKENYNQIVVGFAPGGVVVVWLSGIGRQTEIGRYEGKKVVIPQEEIDGLSPGPQKNMFDPEYQRKIMYEFDIVPLDVVKANENKPIPYGLWDSYRQKYNWKVEVELPDNGKSKVFTHFHYNGEMEMIFGESQIARYNNIIPNELKWNISKERTVPDDIKFEWMDGVDGHRYICNIKFDEKEIFSAFKEISSTNSNGEIKLQIRVNIPKTSASVQLINGDKQVWLKNNEIMMRKTKYTD</sequence>
<dbReference type="InterPro" id="IPR021326">
    <property type="entry name" value="DUF2931"/>
</dbReference>
<evidence type="ECO:0000313" key="1">
    <source>
        <dbReference type="EMBL" id="NRS94062.1"/>
    </source>
</evidence>
<comment type="caution">
    <text evidence="1">The sequence shown here is derived from an EMBL/GenBank/DDBJ whole genome shotgun (WGS) entry which is preliminary data.</text>
</comment>
<evidence type="ECO:0008006" key="3">
    <source>
        <dbReference type="Google" id="ProtNLM"/>
    </source>
</evidence>
<reference evidence="1" key="1">
    <citation type="submission" date="2020-05" db="EMBL/GenBank/DDBJ databases">
        <title>Genomic Encyclopedia of Type Strains, Phase IV (KMG-V): Genome sequencing to study the core and pangenomes of soil and plant-associated prokaryotes.</title>
        <authorList>
            <person name="Whitman W."/>
        </authorList>
    </citation>
    <scope>NUCLEOTIDE SEQUENCE</scope>
    <source>
        <strain evidence="1">16F</strain>
    </source>
</reference>
<dbReference type="Pfam" id="PF11153">
    <property type="entry name" value="DUF2931"/>
    <property type="match status" value="1"/>
</dbReference>
<protein>
    <recommendedName>
        <fullName evidence="3">DUF2931 family protein</fullName>
    </recommendedName>
</protein>